<evidence type="ECO:0000313" key="1">
    <source>
        <dbReference type="EMBL" id="DAF46223.1"/>
    </source>
</evidence>
<name>A0A8S5S6C6_9CAUD</name>
<sequence>MNLQTGLDFFLGLSLFELLDLCEDLKEVSKKTK</sequence>
<protein>
    <submittedName>
        <fullName evidence="1">Uncharacterized protein</fullName>
    </submittedName>
</protein>
<proteinExistence type="predicted"/>
<reference evidence="1" key="1">
    <citation type="journal article" date="2021" name="Proc. Natl. Acad. Sci. U.S.A.">
        <title>A Catalog of Tens of Thousands of Viruses from Human Metagenomes Reveals Hidden Associations with Chronic Diseases.</title>
        <authorList>
            <person name="Tisza M.J."/>
            <person name="Buck C.B."/>
        </authorList>
    </citation>
    <scope>NUCLEOTIDE SEQUENCE</scope>
    <source>
        <strain evidence="1">Ctaix4</strain>
    </source>
</reference>
<accession>A0A8S5S6C6</accession>
<organism evidence="1">
    <name type="scientific">Caudovirales sp. ctaix4</name>
    <dbReference type="NCBI Taxonomy" id="2827635"/>
    <lineage>
        <taxon>Viruses</taxon>
        <taxon>Duplodnaviria</taxon>
        <taxon>Heunggongvirae</taxon>
        <taxon>Uroviricota</taxon>
        <taxon>Caudoviricetes</taxon>
    </lineage>
</organism>
<dbReference type="EMBL" id="BK032533">
    <property type="protein sequence ID" value="DAF46223.1"/>
    <property type="molecule type" value="Genomic_DNA"/>
</dbReference>